<proteinExistence type="predicted"/>
<dbReference type="PANTHER" id="PTHR32347">
    <property type="entry name" value="EFFLUX SYSTEM COMPONENT YKNX-RELATED"/>
    <property type="match status" value="1"/>
</dbReference>
<dbReference type="GO" id="GO:0030313">
    <property type="term" value="C:cell envelope"/>
    <property type="evidence" value="ECO:0007669"/>
    <property type="project" value="UniProtKB-SubCell"/>
</dbReference>
<protein>
    <submittedName>
        <fullName evidence="5">HlyD family efflux transporter periplasmic adaptor subunit</fullName>
    </submittedName>
</protein>
<evidence type="ECO:0000256" key="2">
    <source>
        <dbReference type="ARBA" id="ARBA00023054"/>
    </source>
</evidence>
<evidence type="ECO:0000313" key="6">
    <source>
        <dbReference type="Proteomes" id="UP000322876"/>
    </source>
</evidence>
<reference evidence="5 6" key="1">
    <citation type="submission" date="2019-06" db="EMBL/GenBank/DDBJ databases">
        <title>Genomic insights into carbon and energy metabolism of Deferribacter autotrophicus revealed new metabolic traits in the phylum Deferribacteres.</title>
        <authorList>
            <person name="Slobodkin A.I."/>
            <person name="Slobodkina G.B."/>
            <person name="Allioux M."/>
            <person name="Alain K."/>
            <person name="Jebbar M."/>
            <person name="Shadrin V."/>
            <person name="Kublanov I.V."/>
            <person name="Toshchakov S.V."/>
            <person name="Bonch-Osmolovskaya E.A."/>
        </authorList>
    </citation>
    <scope>NUCLEOTIDE SEQUENCE [LARGE SCALE GENOMIC DNA]</scope>
    <source>
        <strain evidence="5 6">SL50</strain>
    </source>
</reference>
<gene>
    <name evidence="5" type="ORF">FHQ18_06730</name>
</gene>
<dbReference type="EMBL" id="VFJB01000005">
    <property type="protein sequence ID" value="KAA0258087.1"/>
    <property type="molecule type" value="Genomic_DNA"/>
</dbReference>
<dbReference type="InterPro" id="IPR050465">
    <property type="entry name" value="UPF0194_transport"/>
</dbReference>
<keyword evidence="6" id="KW-1185">Reference proteome</keyword>
<comment type="caution">
    <text evidence="5">The sequence shown here is derived from an EMBL/GenBank/DDBJ whole genome shotgun (WGS) entry which is preliminary data.</text>
</comment>
<dbReference type="Gene3D" id="1.10.287.470">
    <property type="entry name" value="Helix hairpin bin"/>
    <property type="match status" value="1"/>
</dbReference>
<dbReference type="AlphaFoldDB" id="A0A5A8F7H2"/>
<sequence>MKKIAVLVVVVLLVVLILLSVTKKKNLDSLTISGRIEVDVVDVSPKVSGEVVRVYFDEGDEVKRGDILVELGREELDEKTNQLIAKKRQVENGIRAKESEIQSYRVKLKQLLIKKEKVSKDVELAIEIAKNEIKVASANVKILEEKKDVIFANLRKVEKDYKRYKTLYNEGAISKSMYEDISLKFDTLKSEFESVKKELESARHYLSNSKKNLERAKLQRKEIDLLDKEIKGIQEVINIKMSEKQGMVESLNEVKAMINELQIKINDTYVRAPIDGVIMSKNINFGEIAVAYQPVYSLYDPKKIYFKGFFPEKYLSRIKLGDKVKVYVDGLEKGFDAKISYVSDRAEFTPKEVQTKEERVKQVFAIKAYFNKPDKYLKPGMPADMIFHFQ</sequence>
<dbReference type="OrthoDB" id="9778236at2"/>
<evidence type="ECO:0000256" key="3">
    <source>
        <dbReference type="SAM" id="Coils"/>
    </source>
</evidence>
<dbReference type="Proteomes" id="UP000322876">
    <property type="component" value="Unassembled WGS sequence"/>
</dbReference>
<keyword evidence="2 3" id="KW-0175">Coiled coil</keyword>
<dbReference type="Gene3D" id="2.40.50.100">
    <property type="match status" value="1"/>
</dbReference>
<evidence type="ECO:0000313" key="5">
    <source>
        <dbReference type="EMBL" id="KAA0258087.1"/>
    </source>
</evidence>
<comment type="subcellular location">
    <subcellularLocation>
        <location evidence="1">Cell envelope</location>
    </subcellularLocation>
</comment>
<organism evidence="5 6">
    <name type="scientific">Deferribacter autotrophicus</name>
    <dbReference type="NCBI Taxonomy" id="500465"/>
    <lineage>
        <taxon>Bacteria</taxon>
        <taxon>Pseudomonadati</taxon>
        <taxon>Deferribacterota</taxon>
        <taxon>Deferribacteres</taxon>
        <taxon>Deferribacterales</taxon>
        <taxon>Deferribacteraceae</taxon>
        <taxon>Deferribacter</taxon>
    </lineage>
</organism>
<evidence type="ECO:0000256" key="1">
    <source>
        <dbReference type="ARBA" id="ARBA00004196"/>
    </source>
</evidence>
<evidence type="ECO:0000259" key="4">
    <source>
        <dbReference type="Pfam" id="PF25917"/>
    </source>
</evidence>
<feature type="coiled-coil region" evidence="3">
    <location>
        <begin position="94"/>
        <end position="146"/>
    </location>
</feature>
<feature type="domain" description="Multidrug resistance protein MdtA-like barrel-sandwich hybrid" evidence="4">
    <location>
        <begin position="40"/>
        <end position="293"/>
    </location>
</feature>
<dbReference type="InterPro" id="IPR058625">
    <property type="entry name" value="MdtA-like_BSH"/>
</dbReference>
<accession>A0A5A8F7H2</accession>
<name>A0A5A8F7H2_9BACT</name>
<dbReference type="Gene3D" id="2.40.30.170">
    <property type="match status" value="1"/>
</dbReference>
<dbReference type="RefSeq" id="WP_149266408.1">
    <property type="nucleotide sequence ID" value="NZ_VFJB01000005.1"/>
</dbReference>
<dbReference type="Pfam" id="PF25917">
    <property type="entry name" value="BSH_RND"/>
    <property type="match status" value="1"/>
</dbReference>
<dbReference type="SUPFAM" id="SSF111369">
    <property type="entry name" value="HlyD-like secretion proteins"/>
    <property type="match status" value="2"/>
</dbReference>
<dbReference type="PANTHER" id="PTHR32347:SF23">
    <property type="entry name" value="BLL5650 PROTEIN"/>
    <property type="match status" value="1"/>
</dbReference>